<dbReference type="Pfam" id="PF25597">
    <property type="entry name" value="SH3_retrovirus"/>
    <property type="match status" value="1"/>
</dbReference>
<proteinExistence type="predicted"/>
<keyword evidence="4" id="KW-1185">Reference proteome</keyword>
<dbReference type="Proteomes" id="UP000054144">
    <property type="component" value="Unassembled WGS sequence"/>
</dbReference>
<dbReference type="InterPro" id="IPR057670">
    <property type="entry name" value="SH3_retrovirus"/>
</dbReference>
<dbReference type="EMBL" id="KN881643">
    <property type="protein sequence ID" value="KIY52373.1"/>
    <property type="molecule type" value="Genomic_DNA"/>
</dbReference>
<evidence type="ECO:0000259" key="2">
    <source>
        <dbReference type="Pfam" id="PF25597"/>
    </source>
</evidence>
<dbReference type="AlphaFoldDB" id="A0A0D7ANL8"/>
<feature type="region of interest" description="Disordered" evidence="1">
    <location>
        <begin position="74"/>
        <end position="98"/>
    </location>
</feature>
<feature type="non-terminal residue" evidence="3">
    <location>
        <position position="206"/>
    </location>
</feature>
<accession>A0A0D7ANL8</accession>
<evidence type="ECO:0000313" key="3">
    <source>
        <dbReference type="EMBL" id="KIY52373.1"/>
    </source>
</evidence>
<reference evidence="3 4" key="1">
    <citation type="journal article" date="2015" name="Fungal Genet. Biol.">
        <title>Evolution of novel wood decay mechanisms in Agaricales revealed by the genome sequences of Fistulina hepatica and Cylindrobasidium torrendii.</title>
        <authorList>
            <person name="Floudas D."/>
            <person name="Held B.W."/>
            <person name="Riley R."/>
            <person name="Nagy L.G."/>
            <person name="Koehler G."/>
            <person name="Ransdell A.S."/>
            <person name="Younus H."/>
            <person name="Chow J."/>
            <person name="Chiniquy J."/>
            <person name="Lipzen A."/>
            <person name="Tritt A."/>
            <person name="Sun H."/>
            <person name="Haridas S."/>
            <person name="LaButti K."/>
            <person name="Ohm R.A."/>
            <person name="Kues U."/>
            <person name="Blanchette R.A."/>
            <person name="Grigoriev I.V."/>
            <person name="Minto R.E."/>
            <person name="Hibbett D.S."/>
        </authorList>
    </citation>
    <scope>NUCLEOTIDE SEQUENCE [LARGE SCALE GENOMIC DNA]</scope>
    <source>
        <strain evidence="3 4">ATCC 64428</strain>
    </source>
</reference>
<evidence type="ECO:0000313" key="4">
    <source>
        <dbReference type="Proteomes" id="UP000054144"/>
    </source>
</evidence>
<feature type="non-terminal residue" evidence="3">
    <location>
        <position position="1"/>
    </location>
</feature>
<dbReference type="OrthoDB" id="2640446at2759"/>
<name>A0A0D7ANL8_9AGAR</name>
<protein>
    <recommendedName>
        <fullName evidence="2">Retroviral polymerase SH3-like domain-containing protein</fullName>
    </recommendedName>
</protein>
<feature type="region of interest" description="Disordered" evidence="1">
    <location>
        <begin position="143"/>
        <end position="172"/>
    </location>
</feature>
<organism evidence="3 4">
    <name type="scientific">Fistulina hepatica ATCC 64428</name>
    <dbReference type="NCBI Taxonomy" id="1128425"/>
    <lineage>
        <taxon>Eukaryota</taxon>
        <taxon>Fungi</taxon>
        <taxon>Dikarya</taxon>
        <taxon>Basidiomycota</taxon>
        <taxon>Agaricomycotina</taxon>
        <taxon>Agaricomycetes</taxon>
        <taxon>Agaricomycetidae</taxon>
        <taxon>Agaricales</taxon>
        <taxon>Fistulinaceae</taxon>
        <taxon>Fistulina</taxon>
    </lineage>
</organism>
<sequence>TPIEVATGKHPNLANVPEWGSKVFVHTRPQSKLEPRARVGRWVGFAMDTKDGHRVYWPNSRTITVERSVQFRRNEPLDDSSSEGVEITGFDTPATSSNLRSMSPINADQMSDQTPPAPVIPPPRHSTRLRQPSQYVRDLLEGTTTASGSSSVLPPGIRIHQPEPISDETVRNNEPDITSTVFMAAMSVADALEPLSLAEAQRQPDW</sequence>
<feature type="compositionally biased region" description="Polar residues" evidence="1">
    <location>
        <begin position="143"/>
        <end position="152"/>
    </location>
</feature>
<gene>
    <name evidence="3" type="ORF">FISHEDRAFT_10566</name>
</gene>
<feature type="domain" description="Retroviral polymerase SH3-like" evidence="2">
    <location>
        <begin position="21"/>
        <end position="82"/>
    </location>
</feature>
<evidence type="ECO:0000256" key="1">
    <source>
        <dbReference type="SAM" id="MobiDB-lite"/>
    </source>
</evidence>